<dbReference type="InterPro" id="IPR004514">
    <property type="entry name" value="Gln-tRNA-synth"/>
</dbReference>
<organism evidence="14 15">
    <name type="scientific">Gomphillus americanus</name>
    <dbReference type="NCBI Taxonomy" id="1940652"/>
    <lineage>
        <taxon>Eukaryota</taxon>
        <taxon>Fungi</taxon>
        <taxon>Dikarya</taxon>
        <taxon>Ascomycota</taxon>
        <taxon>Pezizomycotina</taxon>
        <taxon>Lecanoromycetes</taxon>
        <taxon>OSLEUM clade</taxon>
        <taxon>Ostropomycetidae</taxon>
        <taxon>Ostropales</taxon>
        <taxon>Graphidaceae</taxon>
        <taxon>Gomphilloideae</taxon>
        <taxon>Gomphillus</taxon>
    </lineage>
</organism>
<dbReference type="PANTHER" id="PTHR43097:SF4">
    <property type="entry name" value="GLUTAMINE--TRNA LIGASE"/>
    <property type="match status" value="1"/>
</dbReference>
<dbReference type="CDD" id="cd00807">
    <property type="entry name" value="GlnRS_core"/>
    <property type="match status" value="1"/>
</dbReference>
<evidence type="ECO:0000259" key="13">
    <source>
        <dbReference type="Pfam" id="PF20974"/>
    </source>
</evidence>
<dbReference type="GO" id="GO:0005524">
    <property type="term" value="F:ATP binding"/>
    <property type="evidence" value="ECO:0007669"/>
    <property type="project" value="UniProtKB-KW"/>
</dbReference>
<dbReference type="GO" id="GO:0006425">
    <property type="term" value="P:glutaminyl-tRNA aminoacylation"/>
    <property type="evidence" value="ECO:0007669"/>
    <property type="project" value="InterPro"/>
</dbReference>
<dbReference type="Gene3D" id="3.40.50.620">
    <property type="entry name" value="HUPs"/>
    <property type="match status" value="1"/>
</dbReference>
<dbReference type="Pfam" id="PF03950">
    <property type="entry name" value="tRNA-synt_1c_C"/>
    <property type="match status" value="1"/>
</dbReference>
<dbReference type="GO" id="GO:0004819">
    <property type="term" value="F:glutamine-tRNA ligase activity"/>
    <property type="evidence" value="ECO:0007669"/>
    <property type="project" value="UniProtKB-EC"/>
</dbReference>
<evidence type="ECO:0000256" key="9">
    <source>
        <dbReference type="RuleBase" id="RU363037"/>
    </source>
</evidence>
<dbReference type="Pfam" id="PF00749">
    <property type="entry name" value="tRNA-synt_1c"/>
    <property type="match status" value="1"/>
</dbReference>
<name>A0A8H3F2A9_9LECA</name>
<dbReference type="InterPro" id="IPR001412">
    <property type="entry name" value="aa-tRNA-synth_I_CS"/>
</dbReference>
<comment type="caution">
    <text evidence="14">The sequence shown here is derived from an EMBL/GenBank/DDBJ whole genome shotgun (WGS) entry which is preliminary data.</text>
</comment>
<dbReference type="FunFam" id="2.40.240.10:FF:000007">
    <property type="entry name" value="Glutamine--tRNA ligase"/>
    <property type="match status" value="1"/>
</dbReference>
<keyword evidence="3 9" id="KW-0436">Ligase</keyword>
<evidence type="ECO:0000256" key="6">
    <source>
        <dbReference type="ARBA" id="ARBA00022917"/>
    </source>
</evidence>
<evidence type="ECO:0000256" key="4">
    <source>
        <dbReference type="ARBA" id="ARBA00022741"/>
    </source>
</evidence>
<dbReference type="EMBL" id="CAJPDQ010000011">
    <property type="protein sequence ID" value="CAF9916891.1"/>
    <property type="molecule type" value="Genomic_DNA"/>
</dbReference>
<feature type="region of interest" description="Disordered" evidence="10">
    <location>
        <begin position="1"/>
        <end position="76"/>
    </location>
</feature>
<evidence type="ECO:0000313" key="15">
    <source>
        <dbReference type="Proteomes" id="UP000664169"/>
    </source>
</evidence>
<dbReference type="Gene3D" id="2.40.240.10">
    <property type="entry name" value="Ribosomal Protein L25, Chain P"/>
    <property type="match status" value="2"/>
</dbReference>
<dbReference type="InterPro" id="IPR000924">
    <property type="entry name" value="Glu/Gln-tRNA-synth"/>
</dbReference>
<dbReference type="InterPro" id="IPR020056">
    <property type="entry name" value="Rbsml_bL25/Gln-tRNA_synth_N"/>
</dbReference>
<keyword evidence="6 9" id="KW-0648">Protein biosynthesis</keyword>
<dbReference type="GO" id="GO:0005829">
    <property type="term" value="C:cytosol"/>
    <property type="evidence" value="ECO:0007669"/>
    <property type="project" value="TreeGrafter"/>
</dbReference>
<keyword evidence="5 9" id="KW-0067">ATP-binding</keyword>
<evidence type="ECO:0000313" key="14">
    <source>
        <dbReference type="EMBL" id="CAF9916891.1"/>
    </source>
</evidence>
<feature type="domain" description="tRNA synthetases class I (E and Q) anti-codon binding" evidence="13">
    <location>
        <begin position="536"/>
        <end position="598"/>
    </location>
</feature>
<evidence type="ECO:0000259" key="11">
    <source>
        <dbReference type="Pfam" id="PF00749"/>
    </source>
</evidence>
<evidence type="ECO:0000256" key="2">
    <source>
        <dbReference type="ARBA" id="ARBA00012836"/>
    </source>
</evidence>
<dbReference type="FunFam" id="2.40.240.10:FF:000015">
    <property type="entry name" value="Glutaminyl-tRNA synthetase"/>
    <property type="match status" value="1"/>
</dbReference>
<dbReference type="PANTHER" id="PTHR43097">
    <property type="entry name" value="GLUTAMINE-TRNA LIGASE"/>
    <property type="match status" value="1"/>
</dbReference>
<evidence type="ECO:0000256" key="5">
    <source>
        <dbReference type="ARBA" id="ARBA00022840"/>
    </source>
</evidence>
<feature type="domain" description="Glutamyl/glutaminyl-tRNA synthetase class Ib anti-codon binding" evidence="12">
    <location>
        <begin position="419"/>
        <end position="520"/>
    </location>
</feature>
<dbReference type="InterPro" id="IPR020058">
    <property type="entry name" value="Glu/Gln-tRNA-synth_Ib_cat-dom"/>
</dbReference>
<dbReference type="InterPro" id="IPR050132">
    <property type="entry name" value="Gln/Glu-tRNA_Ligase"/>
</dbReference>
<reference evidence="14" key="1">
    <citation type="submission" date="2021-03" db="EMBL/GenBank/DDBJ databases">
        <authorList>
            <person name="Tagirdzhanova G."/>
        </authorList>
    </citation>
    <scope>NUCLEOTIDE SEQUENCE</scope>
</reference>
<comment type="catalytic activity">
    <reaction evidence="8">
        <text>tRNA(Gln) + L-glutamine + ATP = L-glutaminyl-tRNA(Gln) + AMP + diphosphate</text>
        <dbReference type="Rhea" id="RHEA:20121"/>
        <dbReference type="Rhea" id="RHEA-COMP:9662"/>
        <dbReference type="Rhea" id="RHEA-COMP:9681"/>
        <dbReference type="ChEBI" id="CHEBI:30616"/>
        <dbReference type="ChEBI" id="CHEBI:33019"/>
        <dbReference type="ChEBI" id="CHEBI:58359"/>
        <dbReference type="ChEBI" id="CHEBI:78442"/>
        <dbReference type="ChEBI" id="CHEBI:78521"/>
        <dbReference type="ChEBI" id="CHEBI:456215"/>
        <dbReference type="EC" id="6.1.1.18"/>
    </reaction>
</comment>
<proteinExistence type="inferred from homology"/>
<feature type="compositionally biased region" description="Polar residues" evidence="10">
    <location>
        <begin position="26"/>
        <end position="35"/>
    </location>
</feature>
<dbReference type="PRINTS" id="PR00987">
    <property type="entry name" value="TRNASYNTHGLU"/>
</dbReference>
<dbReference type="InterPro" id="IPR011035">
    <property type="entry name" value="Ribosomal_bL25/Gln-tRNA_synth"/>
</dbReference>
<dbReference type="Pfam" id="PF20974">
    <property type="entry name" value="tRNA-synt_1c_C2"/>
    <property type="match status" value="1"/>
</dbReference>
<dbReference type="InterPro" id="IPR014729">
    <property type="entry name" value="Rossmann-like_a/b/a_fold"/>
</dbReference>
<keyword evidence="7 9" id="KW-0030">Aminoacyl-tRNA synthetase</keyword>
<dbReference type="FunFam" id="3.40.50.620:FF:000183">
    <property type="entry name" value="Glutaminyl-tRNA synthetase"/>
    <property type="match status" value="1"/>
</dbReference>
<evidence type="ECO:0000256" key="3">
    <source>
        <dbReference type="ARBA" id="ARBA00022598"/>
    </source>
</evidence>
<dbReference type="NCBIfam" id="TIGR00440">
    <property type="entry name" value="glnS"/>
    <property type="match status" value="1"/>
</dbReference>
<dbReference type="InterPro" id="IPR020059">
    <property type="entry name" value="Glu/Gln-tRNA-synth_Ib_codon-bd"/>
</dbReference>
<gene>
    <name evidence="14" type="ORF">GOMPHAMPRED_001141</name>
</gene>
<dbReference type="SUPFAM" id="SSF50715">
    <property type="entry name" value="Ribosomal protein L25-like"/>
    <property type="match status" value="1"/>
</dbReference>
<dbReference type="EC" id="6.1.1.18" evidence="2"/>
<dbReference type="OrthoDB" id="10250478at2759"/>
<evidence type="ECO:0000256" key="8">
    <source>
        <dbReference type="ARBA" id="ARBA00048270"/>
    </source>
</evidence>
<evidence type="ECO:0000259" key="12">
    <source>
        <dbReference type="Pfam" id="PF03950"/>
    </source>
</evidence>
<feature type="region of interest" description="Disordered" evidence="10">
    <location>
        <begin position="212"/>
        <end position="233"/>
    </location>
</feature>
<feature type="domain" description="Glutamyl/glutaminyl-tRNA synthetase class Ib catalytic" evidence="11">
    <location>
        <begin position="107"/>
        <end position="415"/>
    </location>
</feature>
<dbReference type="PROSITE" id="PS00178">
    <property type="entry name" value="AA_TRNA_LIGASE_I"/>
    <property type="match status" value="1"/>
</dbReference>
<comment type="similarity">
    <text evidence="1 9">Belongs to the class-I aminoacyl-tRNA synthetase family.</text>
</comment>
<evidence type="ECO:0000256" key="1">
    <source>
        <dbReference type="ARBA" id="ARBA00005594"/>
    </source>
</evidence>
<evidence type="ECO:0000256" key="10">
    <source>
        <dbReference type="SAM" id="MobiDB-lite"/>
    </source>
</evidence>
<feature type="compositionally biased region" description="Basic and acidic residues" evidence="10">
    <location>
        <begin position="41"/>
        <end position="61"/>
    </location>
</feature>
<feature type="region of interest" description="Disordered" evidence="10">
    <location>
        <begin position="603"/>
        <end position="625"/>
    </location>
</feature>
<evidence type="ECO:0000256" key="7">
    <source>
        <dbReference type="ARBA" id="ARBA00023146"/>
    </source>
</evidence>
<dbReference type="SUPFAM" id="SSF52374">
    <property type="entry name" value="Nucleotidylyl transferase"/>
    <property type="match status" value="1"/>
</dbReference>
<dbReference type="Proteomes" id="UP000664169">
    <property type="component" value="Unassembled WGS sequence"/>
</dbReference>
<protein>
    <recommendedName>
        <fullName evidence="2">glutamine--tRNA ligase</fullName>
        <ecNumber evidence="2">6.1.1.18</ecNumber>
    </recommendedName>
</protein>
<accession>A0A8H3F2A9</accession>
<sequence>MDDIDSKTTVLPDRTKSVAPPLEDAVSSTAKQTNDPMPDGSKPKKEKKEKGPKPTKPEGVKSKKMPSAPAPKKVAKEATPIISLDPQAMFKEGFLKTVYHERPAKHILTRFPPEPNGYLHIGHSKAIAINFGFAKYHGGDCYLRFDDTNPVAEEEKYFTAIIDMISWLGFKPFKITYSSDNFDKLYELAEQLILSGGAYVCHCSDEEVKKQRGEGTGRPRVPCPHRTRPAEESLQEFRGMRDGKYKPKEATLRMKQNLEDGNPQMWDLMAYRILEQPHHRTGNKWRIYPTYDFTHCLCDSFENITHSLCTTEFIQSRPSYEWLCEAVKIYVPMQREYGRLNVTGTVLSKRKIMKLVDQGIVRGWDDPRLYTLVALRRRGVPPGAILSFINELGVSTARTNIQLPRFENSIRKYLEQTVPRLMVILDPIPVIIDSLPDDYIEEIEVPFNPKDPSVGSHIVPFTKTVYIDRSDFREEDSKDYFRLAPGKVVGLLKVPYPIKATTFTKDPTTNLITEVRATYEKPSEGDVNPPKKPKTFIQWISASAKHASPIHAEVRIFNSLFKSEDPDAHPDGFMADLNTSSEEIYPNAMVEVGLNEVRARAPWPAEAGEGGNASMKENDPTATEEEKKAAVTRVEIGPETVRFQGLRVAYFAMDKDSTDDKVVLNRIVSLKEDTGKS</sequence>
<dbReference type="AlphaFoldDB" id="A0A8H3F2A9"/>
<dbReference type="InterPro" id="IPR049437">
    <property type="entry name" value="tRNA-synt_1c_C2"/>
</dbReference>
<keyword evidence="15" id="KW-1185">Reference proteome</keyword>
<keyword evidence="4 9" id="KW-0547">Nucleotide-binding</keyword>
<feature type="compositionally biased region" description="Basic and acidic residues" evidence="10">
    <location>
        <begin position="616"/>
        <end position="625"/>
    </location>
</feature>